<reference evidence="3" key="1">
    <citation type="submission" date="2023-07" db="EMBL/GenBank/DDBJ databases">
        <title>draft genome sequence of fig (Ficus carica).</title>
        <authorList>
            <person name="Takahashi T."/>
            <person name="Nishimura K."/>
        </authorList>
    </citation>
    <scope>NUCLEOTIDE SEQUENCE</scope>
</reference>
<accession>A0AA88D9N3</accession>
<dbReference type="InterPro" id="IPR006927">
    <property type="entry name" value="DUF639"/>
</dbReference>
<keyword evidence="4" id="KW-1185">Reference proteome</keyword>
<dbReference type="Pfam" id="PF04842">
    <property type="entry name" value="DUF639"/>
    <property type="match status" value="1"/>
</dbReference>
<sequence length="853" mass="96310">MLSKLSFAHLKWSGQAPPGSELWRFASYAKDSQPDFPKSRFKLVGQSLGDRWKLNGIKPDMVQEKLNVWLLKTQKFLNEVTSPLVKPSQSKKPVPENGNDNSVMEDIFVAEQTINSRMPQGNLSLAAIVSIEQFSRMNGLTAHKMQKIFKALVPESVYNDARNLVEYCCFRFLSRDSSTVHPSLKEPAFQRLLFITMLAWENPYSKERAKDSTRASFKLVSIVCFGKGYHFVVLVVVYRVLVQFPAVVYSLVGMLVKEDAFVRIAPAIAGVADRSTAHSIFKALAGDENGITLGLWLTYIKELLKVHERRKLYQIQEFSHLSDERILCIGSSQKQPVLKWDNIMAWPGKLTLTDKAIYFEAVGLLGQKDVIRLDLTKQGVKLEKAKIGPLGSVRFDSAVSISSDLESKTWVLEFVDLGGEMRRDVWHASISEIIALHQFIRDYGPEDGDESILNVYGAHKGQDKATTSAVNSVARLQTLQFMRKLVDDPIKLVQFSYLKFAPYGDVVCQTLAVNYWGGPLIRKFVDSQPAQTRPSNELGEISNHVFDIDGSIYLRKWMKSPSWSSSASIAFWKNSSSREGVVLSKNLVVADASLVEKAAKICRRKYEVVEKTQATIDAAMLKGIPSNIDLFKELMFPLTVTAKNFEKLRRWEEPHVTVSFLAFTYAIIFRNLLSYVFPTLLIISAASMLSLKGLKEQGRLGRSFGKVTIRDQPPSNTIQKIIAVKDAMRDVENFLQNLNVTLLKIRTIILSGQPQVTTEVALVLLSGATILLTVPFKYVLAFLIFDLFTRELAFRKEMVRRFMALLKQRWDMVPAAPVIVLPFEGDESRSVPQRTRTKDQVKLDRSHNSNDNE</sequence>
<feature type="transmembrane region" description="Helical" evidence="2">
    <location>
        <begin position="760"/>
        <end position="788"/>
    </location>
</feature>
<keyword evidence="2" id="KW-0472">Membrane</keyword>
<protein>
    <submittedName>
        <fullName evidence="3">Uncharacterized protein</fullName>
    </submittedName>
</protein>
<dbReference type="EMBL" id="BTGU01000024">
    <property type="protein sequence ID" value="GMN46992.1"/>
    <property type="molecule type" value="Genomic_DNA"/>
</dbReference>
<organism evidence="3 4">
    <name type="scientific">Ficus carica</name>
    <name type="common">Common fig</name>
    <dbReference type="NCBI Taxonomy" id="3494"/>
    <lineage>
        <taxon>Eukaryota</taxon>
        <taxon>Viridiplantae</taxon>
        <taxon>Streptophyta</taxon>
        <taxon>Embryophyta</taxon>
        <taxon>Tracheophyta</taxon>
        <taxon>Spermatophyta</taxon>
        <taxon>Magnoliopsida</taxon>
        <taxon>eudicotyledons</taxon>
        <taxon>Gunneridae</taxon>
        <taxon>Pentapetalae</taxon>
        <taxon>rosids</taxon>
        <taxon>fabids</taxon>
        <taxon>Rosales</taxon>
        <taxon>Moraceae</taxon>
        <taxon>Ficeae</taxon>
        <taxon>Ficus</taxon>
    </lineage>
</organism>
<keyword evidence="2" id="KW-0812">Transmembrane</keyword>
<dbReference type="PANTHER" id="PTHR31860">
    <property type="entry name" value="HEAT-INDUCIBLE TRANSCRIPTION REPRESSOR (DUF639)-RELATED"/>
    <property type="match status" value="1"/>
</dbReference>
<dbReference type="AlphaFoldDB" id="A0AA88D9N3"/>
<keyword evidence="2" id="KW-1133">Transmembrane helix</keyword>
<dbReference type="PANTHER" id="PTHR31860:SF3">
    <property type="entry name" value="PROTEIN, PUTATIVE (DUF639)-RELATED"/>
    <property type="match status" value="1"/>
</dbReference>
<comment type="caution">
    <text evidence="3">The sequence shown here is derived from an EMBL/GenBank/DDBJ whole genome shotgun (WGS) entry which is preliminary data.</text>
</comment>
<feature type="compositionally biased region" description="Basic and acidic residues" evidence="1">
    <location>
        <begin position="836"/>
        <end position="853"/>
    </location>
</feature>
<evidence type="ECO:0000313" key="4">
    <source>
        <dbReference type="Proteomes" id="UP001187192"/>
    </source>
</evidence>
<evidence type="ECO:0000256" key="2">
    <source>
        <dbReference type="SAM" id="Phobius"/>
    </source>
</evidence>
<name>A0AA88D9N3_FICCA</name>
<gene>
    <name evidence="3" type="ORF">TIFTF001_016177</name>
</gene>
<evidence type="ECO:0000256" key="1">
    <source>
        <dbReference type="SAM" id="MobiDB-lite"/>
    </source>
</evidence>
<dbReference type="Proteomes" id="UP001187192">
    <property type="component" value="Unassembled WGS sequence"/>
</dbReference>
<feature type="region of interest" description="Disordered" evidence="1">
    <location>
        <begin position="827"/>
        <end position="853"/>
    </location>
</feature>
<evidence type="ECO:0000313" key="3">
    <source>
        <dbReference type="EMBL" id="GMN46992.1"/>
    </source>
</evidence>
<feature type="transmembrane region" description="Helical" evidence="2">
    <location>
        <begin position="672"/>
        <end position="691"/>
    </location>
</feature>
<proteinExistence type="predicted"/>